<proteinExistence type="predicted"/>
<reference evidence="2 3" key="1">
    <citation type="submission" date="2015-06" db="EMBL/GenBank/DDBJ databases">
        <title>Genome sequence of Pseudoalteromonas aliena.</title>
        <authorList>
            <person name="Xie B.-B."/>
            <person name="Rong J.-C."/>
            <person name="Qin Q.-L."/>
            <person name="Zhang Y.-Z."/>
        </authorList>
    </citation>
    <scope>NUCLEOTIDE SEQUENCE [LARGE SCALE GENOMIC DNA]</scope>
    <source>
        <strain evidence="2 3">SW19</strain>
    </source>
</reference>
<gene>
    <name evidence="2" type="ORF">PALI_b0652</name>
</gene>
<dbReference type="EMBL" id="AQGU01000029">
    <property type="protein sequence ID" value="MBE0361649.1"/>
    <property type="molecule type" value="Genomic_DNA"/>
</dbReference>
<keyword evidence="1" id="KW-0472">Membrane</keyword>
<evidence type="ECO:0000256" key="1">
    <source>
        <dbReference type="SAM" id="Phobius"/>
    </source>
</evidence>
<keyword evidence="1" id="KW-0812">Transmembrane</keyword>
<keyword evidence="3" id="KW-1185">Reference proteome</keyword>
<accession>A0ABR9E4W4</accession>
<protein>
    <submittedName>
        <fullName evidence="2">Uncharacterized protein</fullName>
    </submittedName>
</protein>
<feature type="transmembrane region" description="Helical" evidence="1">
    <location>
        <begin position="41"/>
        <end position="60"/>
    </location>
</feature>
<name>A0ABR9E4W4_9GAMM</name>
<evidence type="ECO:0000313" key="3">
    <source>
        <dbReference type="Proteomes" id="UP000648482"/>
    </source>
</evidence>
<comment type="caution">
    <text evidence="2">The sequence shown here is derived from an EMBL/GenBank/DDBJ whole genome shotgun (WGS) entry which is preliminary data.</text>
</comment>
<dbReference type="Proteomes" id="UP000648482">
    <property type="component" value="Unassembled WGS sequence"/>
</dbReference>
<organism evidence="2 3">
    <name type="scientific">Pseudoalteromonas aliena SW19</name>
    <dbReference type="NCBI Taxonomy" id="1314866"/>
    <lineage>
        <taxon>Bacteria</taxon>
        <taxon>Pseudomonadati</taxon>
        <taxon>Pseudomonadota</taxon>
        <taxon>Gammaproteobacteria</taxon>
        <taxon>Alteromonadales</taxon>
        <taxon>Pseudoalteromonadaceae</taxon>
        <taxon>Pseudoalteromonas</taxon>
    </lineage>
</organism>
<keyword evidence="1" id="KW-1133">Transmembrane helix</keyword>
<sequence>MFRFAAGCKYCAKHEINMASTLITSLPSLYSLLHKTLTLSVLMRIIILFMFLSCPSYAVVKEHYIEFTFLTEAEQKEFRSKAIKSKLELLASELDEGREQFFTWCLGILGDECCNQGWKNKLEKLIVQQRKTIESMNTSWDENTSWKSYIHKNDLSFWFPELVNTDDVRVDYGNGDFIFFDSSGAKKWLLEIACNESNIKELALCSFESSEAGILFNIPMKFEGNVNGEVPLVIPADEQLAHLLIEQRSSMVDLHSDEGYFKEAEFGSITQYEKDWRINFYKGNCISYETFYFAPEHKKFIYLNHGLGRYSYCK</sequence>
<evidence type="ECO:0000313" key="2">
    <source>
        <dbReference type="EMBL" id="MBE0361649.1"/>
    </source>
</evidence>